<organism evidence="2">
    <name type="scientific">Albugo laibachii Nc14</name>
    <dbReference type="NCBI Taxonomy" id="890382"/>
    <lineage>
        <taxon>Eukaryota</taxon>
        <taxon>Sar</taxon>
        <taxon>Stramenopiles</taxon>
        <taxon>Oomycota</taxon>
        <taxon>Peronosporomycetes</taxon>
        <taxon>Albuginales</taxon>
        <taxon>Albuginaceae</taxon>
        <taxon>Albugo</taxon>
    </lineage>
</organism>
<dbReference type="EMBL" id="FR824195">
    <property type="protein sequence ID" value="CCA22332.1"/>
    <property type="molecule type" value="Genomic_DNA"/>
</dbReference>
<accession>F0WM05</accession>
<proteinExistence type="predicted"/>
<dbReference type="HOGENOM" id="CLU_1900099_0_0_1"/>
<protein>
    <submittedName>
        <fullName evidence="2">AlNc14C150G7518 protein</fullName>
    </submittedName>
</protein>
<gene>
    <name evidence="2" type="primary">AlNc14C150G7518</name>
    <name evidence="2" type="ORF">ALNC14_084750</name>
</gene>
<evidence type="ECO:0000313" key="2">
    <source>
        <dbReference type="EMBL" id="CCA22332.1"/>
    </source>
</evidence>
<evidence type="ECO:0000256" key="1">
    <source>
        <dbReference type="SAM" id="MobiDB-lite"/>
    </source>
</evidence>
<feature type="region of interest" description="Disordered" evidence="1">
    <location>
        <begin position="1"/>
        <end position="24"/>
    </location>
</feature>
<dbReference type="AlphaFoldDB" id="F0WM05"/>
<sequence>MCILTDSPESYIASTEQSRKEGPYGPNPLTCAFDTYYKLVHSTNLVWRSMPSCHHPRNNLHPAQYSLSDDTLTHSTSPYLIVMALQIALHTTPMWISSRFETLLVECFFDNEESFESIQEGMGWKGKVDRRRFR</sequence>
<reference evidence="2" key="2">
    <citation type="submission" date="2011-02" db="EMBL/GenBank/DDBJ databases">
        <authorList>
            <person name="MacLean D."/>
        </authorList>
    </citation>
    <scope>NUCLEOTIDE SEQUENCE</scope>
</reference>
<name>F0WM05_9STRA</name>
<reference evidence="2" key="1">
    <citation type="journal article" date="2011" name="PLoS Biol.">
        <title>Gene gain and loss during evolution of obligate parasitism in the white rust pathogen of Arabidopsis thaliana.</title>
        <authorList>
            <person name="Kemen E."/>
            <person name="Gardiner A."/>
            <person name="Schultz-Larsen T."/>
            <person name="Kemen A.C."/>
            <person name="Balmuth A.L."/>
            <person name="Robert-Seilaniantz A."/>
            <person name="Bailey K."/>
            <person name="Holub E."/>
            <person name="Studholme D.J."/>
            <person name="Maclean D."/>
            <person name="Jones J.D."/>
        </authorList>
    </citation>
    <scope>NUCLEOTIDE SEQUENCE</scope>
</reference>